<proteinExistence type="predicted"/>
<reference evidence="2" key="2">
    <citation type="submission" date="2022-06" db="UniProtKB">
        <authorList>
            <consortium name="EnsemblMetazoa"/>
        </authorList>
    </citation>
    <scope>IDENTIFICATION</scope>
    <source>
        <strain evidence="2">p50T (Dazao)</strain>
    </source>
</reference>
<evidence type="ECO:0000313" key="2">
    <source>
        <dbReference type="EnsemblMetazoa" id="XP_004925514.1"/>
    </source>
</evidence>
<evidence type="ECO:0008006" key="4">
    <source>
        <dbReference type="Google" id="ProtNLM"/>
    </source>
</evidence>
<feature type="chain" id="PRO_5035875412" description="Cuticle protein" evidence="1">
    <location>
        <begin position="18"/>
        <end position="149"/>
    </location>
</feature>
<evidence type="ECO:0000256" key="1">
    <source>
        <dbReference type="SAM" id="SignalP"/>
    </source>
</evidence>
<dbReference type="SMR" id="A0A8R1WJW6"/>
<name>A0A8R1WJW6_BOMMO</name>
<dbReference type="OMA" id="AYDTPSY"/>
<organism evidence="2 3">
    <name type="scientific">Bombyx mori</name>
    <name type="common">Silk moth</name>
    <dbReference type="NCBI Taxonomy" id="7091"/>
    <lineage>
        <taxon>Eukaryota</taxon>
        <taxon>Metazoa</taxon>
        <taxon>Ecdysozoa</taxon>
        <taxon>Arthropoda</taxon>
        <taxon>Hexapoda</taxon>
        <taxon>Insecta</taxon>
        <taxon>Pterygota</taxon>
        <taxon>Neoptera</taxon>
        <taxon>Endopterygota</taxon>
        <taxon>Lepidoptera</taxon>
        <taxon>Glossata</taxon>
        <taxon>Ditrysia</taxon>
        <taxon>Bombycoidea</taxon>
        <taxon>Bombycidae</taxon>
        <taxon>Bombycinae</taxon>
        <taxon>Bombyx</taxon>
    </lineage>
</organism>
<dbReference type="KEGG" id="bmor:101736707"/>
<protein>
    <recommendedName>
        <fullName evidence="4">Cuticle protein</fullName>
    </recommendedName>
</protein>
<evidence type="ECO:0000313" key="3">
    <source>
        <dbReference type="Proteomes" id="UP000005204"/>
    </source>
</evidence>
<dbReference type="OrthoDB" id="7475980at2759"/>
<keyword evidence="1" id="KW-0732">Signal</keyword>
<feature type="signal peptide" evidence="1">
    <location>
        <begin position="1"/>
        <end position="17"/>
    </location>
</feature>
<reference evidence="3" key="1">
    <citation type="journal article" date="2008" name="Insect Biochem. Mol. Biol.">
        <title>The genome of a lepidopteran model insect, the silkworm Bombyx mori.</title>
        <authorList>
            <consortium name="International Silkworm Genome Consortium"/>
        </authorList>
    </citation>
    <scope>NUCLEOTIDE SEQUENCE [LARGE SCALE GENOMIC DNA]</scope>
    <source>
        <strain evidence="3">p50T</strain>
    </source>
</reference>
<dbReference type="AlphaFoldDB" id="A0A8R1WJW6"/>
<dbReference type="EnsemblMetazoa" id="XM_004925457.3">
    <property type="protein sequence ID" value="XP_004925514.1"/>
    <property type="gene ID" value="LOC101736707"/>
</dbReference>
<accession>A0A8R1WJW6</accession>
<dbReference type="Proteomes" id="UP000005204">
    <property type="component" value="Unassembled WGS sequence"/>
</dbReference>
<keyword evidence="3" id="KW-1185">Reference proteome</keyword>
<sequence>MIVKLVIGILFLNAVSPRHVPRYSDLDEEDQHLFRAAYDTPSYDHEEQEDNEISLDKLDLLKGGLWAVKAKLKELKAFNKALAANMLSTKLKLKELLKNHMVPVKTIKDVDKKKTYYHYQPTPSHPQYEQYAGPQYGAPQHGYDPYYGH</sequence>
<gene>
    <name evidence="2" type="primary">101736707</name>
</gene>